<protein>
    <submittedName>
        <fullName evidence="1">Uncharacterized protein</fullName>
    </submittedName>
</protein>
<organism evidence="1">
    <name type="scientific">bioreactor metagenome</name>
    <dbReference type="NCBI Taxonomy" id="1076179"/>
    <lineage>
        <taxon>unclassified sequences</taxon>
        <taxon>metagenomes</taxon>
        <taxon>ecological metagenomes</taxon>
    </lineage>
</organism>
<dbReference type="EMBL" id="VSSQ01108449">
    <property type="protein sequence ID" value="MPN47157.1"/>
    <property type="molecule type" value="Genomic_DNA"/>
</dbReference>
<dbReference type="AlphaFoldDB" id="A0A645I749"/>
<proteinExistence type="predicted"/>
<accession>A0A645I749</accession>
<reference evidence="1" key="1">
    <citation type="submission" date="2019-08" db="EMBL/GenBank/DDBJ databases">
        <authorList>
            <person name="Kucharzyk K."/>
            <person name="Murdoch R.W."/>
            <person name="Higgins S."/>
            <person name="Loffler F."/>
        </authorList>
    </citation>
    <scope>NUCLEOTIDE SEQUENCE</scope>
</reference>
<comment type="caution">
    <text evidence="1">The sequence shown here is derived from an EMBL/GenBank/DDBJ whole genome shotgun (WGS) entry which is preliminary data.</text>
</comment>
<name>A0A645I749_9ZZZZ</name>
<sequence>MLIEQFQRTAVELIAELALQDTVFHRDDFVTVITVKTAADLTGNRLCRNLYFITVVEGILLRNDRPD</sequence>
<gene>
    <name evidence="1" type="ORF">SDC9_194757</name>
</gene>
<evidence type="ECO:0000313" key="1">
    <source>
        <dbReference type="EMBL" id="MPN47157.1"/>
    </source>
</evidence>